<dbReference type="OrthoDB" id="27092at2"/>
<name>A0A1S2MZN8_9MICC</name>
<dbReference type="Proteomes" id="UP000179540">
    <property type="component" value="Unassembled WGS sequence"/>
</dbReference>
<gene>
    <name evidence="3" type="ORF">BK826_05660</name>
</gene>
<dbReference type="InterPro" id="IPR029058">
    <property type="entry name" value="AB_hydrolase_fold"/>
</dbReference>
<dbReference type="AlphaFoldDB" id="A0A1S2MZN8"/>
<feature type="domain" description="AB hydrolase-1" evidence="2">
    <location>
        <begin position="39"/>
        <end position="146"/>
    </location>
</feature>
<dbReference type="RefSeq" id="WP_075514775.1">
    <property type="nucleotide sequence ID" value="NZ_MODZ01000006.1"/>
</dbReference>
<dbReference type="Gene3D" id="3.40.50.1820">
    <property type="entry name" value="alpha/beta hydrolase"/>
    <property type="match status" value="1"/>
</dbReference>
<reference evidence="3 4" key="1">
    <citation type="submission" date="2016-10" db="EMBL/GenBank/DDBJ databases">
        <title>Draft genome sequence of strain LCT isolated from the Shenzhou X spacecraft of China.</title>
        <authorList>
            <person name="Huang B."/>
        </authorList>
    </citation>
    <scope>NUCLEOTIDE SEQUENCE [LARGE SCALE GENOMIC DNA]</scope>
    <source>
        <strain evidence="3 4">LCT-H5</strain>
    </source>
</reference>
<dbReference type="GO" id="GO:0016020">
    <property type="term" value="C:membrane"/>
    <property type="evidence" value="ECO:0007669"/>
    <property type="project" value="TreeGrafter"/>
</dbReference>
<dbReference type="GO" id="GO:0016787">
    <property type="term" value="F:hydrolase activity"/>
    <property type="evidence" value="ECO:0007669"/>
    <property type="project" value="UniProtKB-KW"/>
</dbReference>
<dbReference type="EMBL" id="MODZ01000006">
    <property type="protein sequence ID" value="OIJ35846.1"/>
    <property type="molecule type" value="Genomic_DNA"/>
</dbReference>
<evidence type="ECO:0000313" key="3">
    <source>
        <dbReference type="EMBL" id="OIJ35846.1"/>
    </source>
</evidence>
<organism evidence="3 4">
    <name type="scientific">Rothia kristinae</name>
    <dbReference type="NCBI Taxonomy" id="37923"/>
    <lineage>
        <taxon>Bacteria</taxon>
        <taxon>Bacillati</taxon>
        <taxon>Actinomycetota</taxon>
        <taxon>Actinomycetes</taxon>
        <taxon>Micrococcales</taxon>
        <taxon>Micrococcaceae</taxon>
        <taxon>Rothia</taxon>
    </lineage>
</organism>
<dbReference type="SUPFAM" id="SSF53474">
    <property type="entry name" value="alpha/beta-Hydrolases"/>
    <property type="match status" value="1"/>
</dbReference>
<accession>A0A1S2MZN8</accession>
<evidence type="ECO:0000256" key="1">
    <source>
        <dbReference type="ARBA" id="ARBA00022801"/>
    </source>
</evidence>
<keyword evidence="1 3" id="KW-0378">Hydrolase</keyword>
<dbReference type="InterPro" id="IPR050266">
    <property type="entry name" value="AB_hydrolase_sf"/>
</dbReference>
<dbReference type="PANTHER" id="PTHR43798">
    <property type="entry name" value="MONOACYLGLYCEROL LIPASE"/>
    <property type="match status" value="1"/>
</dbReference>
<dbReference type="Pfam" id="PF00561">
    <property type="entry name" value="Abhydrolase_1"/>
    <property type="match status" value="1"/>
</dbReference>
<dbReference type="PANTHER" id="PTHR43798:SF31">
    <property type="entry name" value="AB HYDROLASE SUPERFAMILY PROTEIN YCLE"/>
    <property type="match status" value="1"/>
</dbReference>
<protein>
    <submittedName>
        <fullName evidence="3">Alpha/beta hydrolase</fullName>
    </submittedName>
</protein>
<comment type="caution">
    <text evidence="3">The sequence shown here is derived from an EMBL/GenBank/DDBJ whole genome shotgun (WGS) entry which is preliminary data.</text>
</comment>
<dbReference type="InterPro" id="IPR000073">
    <property type="entry name" value="AB_hydrolase_1"/>
</dbReference>
<sequence length="289" mass="32476">MSAAASETAAETTGAFERHTITTSDGVRLSYTDEGAGRPVVMIHGWTFSGRFFDGVAPELARGHRVIRLDLRGHGRSESPDHGYRMSRFSADLHELLQALDLSETTLIGWSLGCPIIWGLLESFGSERVAQAVYIDQTPAQYRTADWPWAHAQCWGDAALAGLQAAVAVDPAGQDREQVSTILQREPTDRERELFLAEMGRCRPEVRNAVMQNHTRLDWRDVIPHLSVPALVCVARRNVVFDWRGPHWVAEHLPDARERIFEDSRHALFLDEPQAFVEAVREFLAEADR</sequence>
<evidence type="ECO:0000259" key="2">
    <source>
        <dbReference type="Pfam" id="PF00561"/>
    </source>
</evidence>
<evidence type="ECO:0000313" key="4">
    <source>
        <dbReference type="Proteomes" id="UP000179540"/>
    </source>
</evidence>
<proteinExistence type="predicted"/>